<feature type="transmembrane region" description="Helical" evidence="1">
    <location>
        <begin position="23"/>
        <end position="44"/>
    </location>
</feature>
<feature type="transmembrane region" description="Helical" evidence="1">
    <location>
        <begin position="56"/>
        <end position="77"/>
    </location>
</feature>
<sequence length="539" mass="61462">MAVLAVILAYCFRIIGRGSFYPMLFSYLRSFIYIGLFAAWGLSVRQRIVQKQVCRFMTVTAVLLIIWMVVRSAKYFIFWQPDAVRYLWYLFYLPMLFVPMLALLIAMSLGKPDEYKFPKGMSILWIISGVLPLLVLTNDLHQFVFTFPKDAAVWTDKNNGYSVGYFISVGWQVLCALAALIIMFFKCREKGRLHFLPIVPMLLAIVYSALYYAGVDWLLHLFGDIAAFQSVMYILTFEFCIACGYIHSNSRYVDLFASSVGTSAEITDKDFTVRYAAVNTAPISKETMKKAEQSPVTMGSLTVHTMPIDGGYAVWTEDVSALRDIKEDSELLADELADRNKILRYEYKREAKRRKVEEQNRLYDLLRSVTQTQIDRIAELTKEYRRISSTDPDSAKTLLAEIAVLCSYIKRRKHLTLLTDRDIKIAATELHRAFNESLQTLKLLGVRSSLYVDESLSMLSGKTATAVFDFYESVIEADILNLTGIQVSLIKANGLRLSLNVCCKADLSALVSGDGIRYEKEDDEEYQHLIFEAKEGDRK</sequence>
<feature type="transmembrane region" description="Helical" evidence="1">
    <location>
        <begin position="195"/>
        <end position="213"/>
    </location>
</feature>
<evidence type="ECO:0008006" key="4">
    <source>
        <dbReference type="Google" id="ProtNLM"/>
    </source>
</evidence>
<feature type="transmembrane region" description="Helical" evidence="1">
    <location>
        <begin position="122"/>
        <end position="143"/>
    </location>
</feature>
<feature type="transmembrane region" description="Helical" evidence="1">
    <location>
        <begin position="89"/>
        <end position="110"/>
    </location>
</feature>
<gene>
    <name evidence="2" type="ORF">H8705_09480</name>
</gene>
<evidence type="ECO:0000313" key="3">
    <source>
        <dbReference type="Proteomes" id="UP000623678"/>
    </source>
</evidence>
<proteinExistence type="predicted"/>
<accession>A0A926ENW6</accession>
<evidence type="ECO:0000313" key="2">
    <source>
        <dbReference type="EMBL" id="MBC8585815.1"/>
    </source>
</evidence>
<keyword evidence="1" id="KW-1133">Transmembrane helix</keyword>
<keyword evidence="1" id="KW-0812">Transmembrane</keyword>
<keyword evidence="1" id="KW-0472">Membrane</keyword>
<keyword evidence="3" id="KW-1185">Reference proteome</keyword>
<protein>
    <recommendedName>
        <fullName evidence="4">Histidine kinase N-terminal 7TM region domain-containing protein</fullName>
    </recommendedName>
</protein>
<dbReference type="AlphaFoldDB" id="A0A926ENW6"/>
<name>A0A926ENW6_9FIRM</name>
<feature type="transmembrane region" description="Helical" evidence="1">
    <location>
        <begin position="225"/>
        <end position="246"/>
    </location>
</feature>
<organism evidence="2 3">
    <name type="scientific">Youxingia wuxianensis</name>
    <dbReference type="NCBI Taxonomy" id="2763678"/>
    <lineage>
        <taxon>Bacteria</taxon>
        <taxon>Bacillati</taxon>
        <taxon>Bacillota</taxon>
        <taxon>Clostridia</taxon>
        <taxon>Eubacteriales</taxon>
        <taxon>Oscillospiraceae</taxon>
        <taxon>Youxingia</taxon>
    </lineage>
</organism>
<dbReference type="EMBL" id="JACRTD010000006">
    <property type="protein sequence ID" value="MBC8585815.1"/>
    <property type="molecule type" value="Genomic_DNA"/>
</dbReference>
<reference evidence="2" key="1">
    <citation type="submission" date="2020-08" db="EMBL/GenBank/DDBJ databases">
        <title>Genome public.</title>
        <authorList>
            <person name="Liu C."/>
            <person name="Sun Q."/>
        </authorList>
    </citation>
    <scope>NUCLEOTIDE SEQUENCE</scope>
    <source>
        <strain evidence="2">NSJ-64</strain>
    </source>
</reference>
<feature type="transmembrane region" description="Helical" evidence="1">
    <location>
        <begin position="163"/>
        <end position="183"/>
    </location>
</feature>
<dbReference type="Proteomes" id="UP000623678">
    <property type="component" value="Unassembled WGS sequence"/>
</dbReference>
<evidence type="ECO:0000256" key="1">
    <source>
        <dbReference type="SAM" id="Phobius"/>
    </source>
</evidence>
<comment type="caution">
    <text evidence="2">The sequence shown here is derived from an EMBL/GenBank/DDBJ whole genome shotgun (WGS) entry which is preliminary data.</text>
</comment>